<dbReference type="SUPFAM" id="SSF75708">
    <property type="entry name" value="Chemotaxis phosphatase CheZ"/>
    <property type="match status" value="1"/>
</dbReference>
<comment type="caution">
    <text evidence="2">The sequence shown here is derived from an EMBL/GenBank/DDBJ whole genome shotgun (WGS) entry which is preliminary data.</text>
</comment>
<reference evidence="2 3" key="1">
    <citation type="submission" date="2023-05" db="EMBL/GenBank/DDBJ databases">
        <title>Chelatococcus sp. nov., a moderately thermophilic bacterium isolated from hot spring microbial mat.</title>
        <authorList>
            <person name="Hu C.-J."/>
            <person name="Li W.-J."/>
        </authorList>
    </citation>
    <scope>NUCLEOTIDE SEQUENCE [LARGE SCALE GENOMIC DNA]</scope>
    <source>
        <strain evidence="2 3">SYSU G07232</strain>
    </source>
</reference>
<organism evidence="2 3">
    <name type="scientific">Chelatococcus albus</name>
    <dbReference type="NCBI Taxonomy" id="3047466"/>
    <lineage>
        <taxon>Bacteria</taxon>
        <taxon>Pseudomonadati</taxon>
        <taxon>Pseudomonadota</taxon>
        <taxon>Alphaproteobacteria</taxon>
        <taxon>Hyphomicrobiales</taxon>
        <taxon>Chelatococcaceae</taxon>
        <taxon>Chelatococcus</taxon>
    </lineage>
</organism>
<name>A0ABT7AGL1_9HYPH</name>
<dbReference type="RefSeq" id="WP_283740494.1">
    <property type="nucleotide sequence ID" value="NZ_JASJEV010000005.1"/>
</dbReference>
<protein>
    <recommendedName>
        <fullName evidence="4">Chemotaxis protein CheZ</fullName>
    </recommendedName>
</protein>
<dbReference type="Proteomes" id="UP001321492">
    <property type="component" value="Unassembled WGS sequence"/>
</dbReference>
<proteinExistence type="predicted"/>
<evidence type="ECO:0000256" key="1">
    <source>
        <dbReference type="SAM" id="MobiDB-lite"/>
    </source>
</evidence>
<evidence type="ECO:0008006" key="4">
    <source>
        <dbReference type="Google" id="ProtNLM"/>
    </source>
</evidence>
<gene>
    <name evidence="2" type="ORF">QNA08_09670</name>
</gene>
<keyword evidence="3" id="KW-1185">Reference proteome</keyword>
<dbReference type="EMBL" id="JASJEV010000005">
    <property type="protein sequence ID" value="MDJ1158502.1"/>
    <property type="molecule type" value="Genomic_DNA"/>
</dbReference>
<evidence type="ECO:0000313" key="2">
    <source>
        <dbReference type="EMBL" id="MDJ1158502.1"/>
    </source>
</evidence>
<evidence type="ECO:0000313" key="3">
    <source>
        <dbReference type="Proteomes" id="UP001321492"/>
    </source>
</evidence>
<feature type="region of interest" description="Disordered" evidence="1">
    <location>
        <begin position="228"/>
        <end position="292"/>
    </location>
</feature>
<sequence length="315" mass="33361">MTRSPSPTASADAEYDAIEAAVLETARGRWFLAEYARRNRNADTRMLLDAIARLQDVALGAQAVPAGERLRADLRDMAREIARARDEIVALLPRATVAEPSRRARVLDDVVGAAQRATAEILEATEAIQEAAWTLREGGADETLCDVLDRRATAIYAAADVQDAAGRHIRSMVQLLQQIETRLAVMTGLIGAGPATAGTATPAAGAGAFRSRGHDGFLADEDDLFEAESAPRRAPAPAPRRPVLRLVSSTPHPDGPPSVTATGRGEDAGNAQKMAQPSPMDASPVGSKGDAPALRPEVFAAIDAMSLEDKLTRFT</sequence>
<accession>A0ABT7AGL1</accession>